<reference evidence="2 3" key="1">
    <citation type="submission" date="2020-10" db="EMBL/GenBank/DDBJ databases">
        <title>The Coptis chinensis genome and diversification of protoberbering-type alkaloids.</title>
        <authorList>
            <person name="Wang B."/>
            <person name="Shu S."/>
            <person name="Song C."/>
            <person name="Liu Y."/>
        </authorList>
    </citation>
    <scope>NUCLEOTIDE SEQUENCE [LARGE SCALE GENOMIC DNA]</scope>
    <source>
        <strain evidence="2">HL-2020</strain>
        <tissue evidence="2">Leaf</tissue>
    </source>
</reference>
<dbReference type="EMBL" id="JADFTS010000007">
    <property type="protein sequence ID" value="KAF9596404.1"/>
    <property type="molecule type" value="Genomic_DNA"/>
</dbReference>
<feature type="compositionally biased region" description="Low complexity" evidence="1">
    <location>
        <begin position="201"/>
        <end position="217"/>
    </location>
</feature>
<dbReference type="AlphaFoldDB" id="A0A835HDD6"/>
<comment type="caution">
    <text evidence="2">The sequence shown here is derived from an EMBL/GenBank/DDBJ whole genome shotgun (WGS) entry which is preliminary data.</text>
</comment>
<protein>
    <submittedName>
        <fullName evidence="2">Uncharacterized protein</fullName>
    </submittedName>
</protein>
<proteinExistence type="predicted"/>
<keyword evidence="3" id="KW-1185">Reference proteome</keyword>
<feature type="region of interest" description="Disordered" evidence="1">
    <location>
        <begin position="200"/>
        <end position="231"/>
    </location>
</feature>
<gene>
    <name evidence="2" type="ORF">IFM89_010668</name>
</gene>
<organism evidence="2 3">
    <name type="scientific">Coptis chinensis</name>
    <dbReference type="NCBI Taxonomy" id="261450"/>
    <lineage>
        <taxon>Eukaryota</taxon>
        <taxon>Viridiplantae</taxon>
        <taxon>Streptophyta</taxon>
        <taxon>Embryophyta</taxon>
        <taxon>Tracheophyta</taxon>
        <taxon>Spermatophyta</taxon>
        <taxon>Magnoliopsida</taxon>
        <taxon>Ranunculales</taxon>
        <taxon>Ranunculaceae</taxon>
        <taxon>Coptidoideae</taxon>
        <taxon>Coptis</taxon>
    </lineage>
</organism>
<dbReference type="Proteomes" id="UP000631114">
    <property type="component" value="Unassembled WGS sequence"/>
</dbReference>
<sequence length="231" mass="26170">MNDIDFGGTIYAYLFRGMDEAVRTKSSRGQIVGFCIILQDKGTGKDRIEKHYGMVRHNIDLSHSQIEMATTNKIVWTPWSTACIMVRERDSFSEDGVDPTDDVWTARMVGSDGELVNYVIPHIDDSVLPQLDPHIEEHDVDTLRSMYALSLRLTHGMRRVLLDTSRQSFEDLQAERTRAAIAEHELEGIRLRFGQAYADSQAATQTHTKTQNTRTQRGNGSQAKRGRATRT</sequence>
<accession>A0A835HDD6</accession>
<evidence type="ECO:0000313" key="3">
    <source>
        <dbReference type="Proteomes" id="UP000631114"/>
    </source>
</evidence>
<evidence type="ECO:0000256" key="1">
    <source>
        <dbReference type="SAM" id="MobiDB-lite"/>
    </source>
</evidence>
<evidence type="ECO:0000313" key="2">
    <source>
        <dbReference type="EMBL" id="KAF9596404.1"/>
    </source>
</evidence>
<name>A0A835HDD6_9MAGN</name>
<dbReference type="OrthoDB" id="1936739at2759"/>